<evidence type="ECO:0000313" key="1">
    <source>
        <dbReference type="EMBL" id="KAI8014538.1"/>
    </source>
</evidence>
<reference evidence="1 2" key="1">
    <citation type="journal article" date="2022" name="Plant J.">
        <title>Chromosome-level genome of Camellia lanceoleosa provides a valuable resource for understanding genome evolution and self-incompatibility.</title>
        <authorList>
            <person name="Gong W."/>
            <person name="Xiao S."/>
            <person name="Wang L."/>
            <person name="Liao Z."/>
            <person name="Chang Y."/>
            <person name="Mo W."/>
            <person name="Hu G."/>
            <person name="Li W."/>
            <person name="Zhao G."/>
            <person name="Zhu H."/>
            <person name="Hu X."/>
            <person name="Ji K."/>
            <person name="Xiang X."/>
            <person name="Song Q."/>
            <person name="Yuan D."/>
            <person name="Jin S."/>
            <person name="Zhang L."/>
        </authorList>
    </citation>
    <scope>NUCLEOTIDE SEQUENCE [LARGE SCALE GENOMIC DNA]</scope>
    <source>
        <strain evidence="1">SQ_2022a</strain>
    </source>
</reference>
<name>A0ACC0HMD1_9ERIC</name>
<dbReference type="EMBL" id="CM045761">
    <property type="protein sequence ID" value="KAI8014538.1"/>
    <property type="molecule type" value="Genomic_DNA"/>
</dbReference>
<accession>A0ACC0HMD1</accession>
<keyword evidence="2" id="KW-1185">Reference proteome</keyword>
<dbReference type="Proteomes" id="UP001060215">
    <property type="component" value="Chromosome 4"/>
</dbReference>
<evidence type="ECO:0000313" key="2">
    <source>
        <dbReference type="Proteomes" id="UP001060215"/>
    </source>
</evidence>
<sequence>MVTSNSNSASQVIGGLEVYLNQVKENARIVSSESLTAMGSVIKLDSQITQEGRDDCPTVIYGDHSAKFLGLPGNDLGTLVSSAQEMEVKMQGGTSTPVNRDPRWSDSVADGNRSKLSDLSDSLLVTKVRADLGFSDLGDQISVGDGSDRARGDCSLSPVGADLTQSAQETRGAKHNTRGGFLGRGRGAYNTSRGVRGGRGSYRQEPRSWANVASASVRFEGTAATNVIPEEANVQVTDSEVMEAAVNHITPVVAVLPTELIEIVEDEMTTKATTQVEAFHSEIHGKRSCSVQCEDPIPWRFPVPNSPISHHSHPPPPPPPSESDPLPPQTHRHSYPQPPPPELFHLAELQLTSDSDSEAVLQEFLIIMLQAVPQEWDQSLMQSLAEKFQFQHKRSPEWPCLRRFVSLKSAVASSNCSYVNDSPKSDKSTRDSGFNPEKLFSKRQASPGFLARNAIATTTHHHDASTSTSTSSSGSDILIINSNNCNTTNNNCSITNRSRFKESWLHEQLREFKHLIPIRQDKGLLSQ</sequence>
<proteinExistence type="predicted"/>
<organism evidence="1 2">
    <name type="scientific">Camellia lanceoleosa</name>
    <dbReference type="NCBI Taxonomy" id="1840588"/>
    <lineage>
        <taxon>Eukaryota</taxon>
        <taxon>Viridiplantae</taxon>
        <taxon>Streptophyta</taxon>
        <taxon>Embryophyta</taxon>
        <taxon>Tracheophyta</taxon>
        <taxon>Spermatophyta</taxon>
        <taxon>Magnoliopsida</taxon>
        <taxon>eudicotyledons</taxon>
        <taxon>Gunneridae</taxon>
        <taxon>Pentapetalae</taxon>
        <taxon>asterids</taxon>
        <taxon>Ericales</taxon>
        <taxon>Theaceae</taxon>
        <taxon>Camellia</taxon>
    </lineage>
</organism>
<gene>
    <name evidence="1" type="ORF">LOK49_LG05G02933</name>
</gene>
<comment type="caution">
    <text evidence="1">The sequence shown here is derived from an EMBL/GenBank/DDBJ whole genome shotgun (WGS) entry which is preliminary data.</text>
</comment>
<protein>
    <submittedName>
        <fullName evidence="1">Uncharacterized protein</fullName>
    </submittedName>
</protein>